<evidence type="ECO:0000313" key="3">
    <source>
        <dbReference type="EMBL" id="KAF0972737.1"/>
    </source>
</evidence>
<feature type="transmembrane region" description="Helical" evidence="2">
    <location>
        <begin position="499"/>
        <end position="519"/>
    </location>
</feature>
<evidence type="ECO:0008006" key="5">
    <source>
        <dbReference type="Google" id="ProtNLM"/>
    </source>
</evidence>
<keyword evidence="2" id="KW-0812">Transmembrane</keyword>
<feature type="transmembrane region" description="Helical" evidence="2">
    <location>
        <begin position="197"/>
        <end position="213"/>
    </location>
</feature>
<dbReference type="VEuPathDB" id="AmoebaDB:FDP41_008986"/>
<feature type="transmembrane region" description="Helical" evidence="2">
    <location>
        <begin position="468"/>
        <end position="487"/>
    </location>
</feature>
<keyword evidence="4" id="KW-1185">Reference proteome</keyword>
<dbReference type="Proteomes" id="UP000444721">
    <property type="component" value="Unassembled WGS sequence"/>
</dbReference>
<protein>
    <recommendedName>
        <fullName evidence="5">Transmembrane protein</fullName>
    </recommendedName>
</protein>
<feature type="transmembrane region" description="Helical" evidence="2">
    <location>
        <begin position="30"/>
        <end position="49"/>
    </location>
</feature>
<feature type="transmembrane region" description="Helical" evidence="2">
    <location>
        <begin position="382"/>
        <end position="405"/>
    </location>
</feature>
<feature type="transmembrane region" description="Helical" evidence="2">
    <location>
        <begin position="433"/>
        <end position="456"/>
    </location>
</feature>
<feature type="transmembrane region" description="Helical" evidence="2">
    <location>
        <begin position="164"/>
        <end position="185"/>
    </location>
</feature>
<keyword evidence="2" id="KW-0472">Membrane</keyword>
<dbReference type="VEuPathDB" id="AmoebaDB:NfTy_047170"/>
<dbReference type="OMA" id="LFWYGSI"/>
<gene>
    <name evidence="3" type="ORF">FDP41_008986</name>
</gene>
<reference evidence="3 4" key="1">
    <citation type="journal article" date="2019" name="Sci. Rep.">
        <title>Nanopore sequencing improves the draft genome of the human pathogenic amoeba Naegleria fowleri.</title>
        <authorList>
            <person name="Liechti N."/>
            <person name="Schurch N."/>
            <person name="Bruggmann R."/>
            <person name="Wittwer M."/>
        </authorList>
    </citation>
    <scope>NUCLEOTIDE SEQUENCE [LARGE SCALE GENOMIC DNA]</scope>
    <source>
        <strain evidence="3 4">ATCC 30894</strain>
    </source>
</reference>
<sequence>MNFKTTTATTATNSSTPLCLSDVIISSQDAGLGFLCACVGGILGVVFLVPTPLLTKLLHRKTLWKFENSWIQVSFFALVFWPLVALFCQGLVPFSSLEYYFTNSSVNNGTSTLVSSSISAATISFTTTTSSSSSSGINNSTTSGGTNTTLTGPPQVSMFQTEDWVSVIIAHCFWVLLSFSTWALATEWIGFGWSTKIVYGVGVFFVVMAHWIAGTDIDYLWDETTLQIPNNLSVAYHFYVNSSKGIVYCIAVPIMLIGLISLGIAYVFVERNTREQRSEEEMNSGSGREHMTTAVNWTEVAKKEADSNKNVTRTVKMRVVMKFYIAMFVTILASILYFLYEGAFLANVTNHSFSLLTKLQKVKNPRDPSSSIPPFNQFQSKVFINGISFPISYCFVFIACVLLLLYNRTIKKMALCSGGCVCISGQNIRVYRILGLISSFFQGLFWYGSILLLNYSEYLYKGRGSFPILVYSFFAIITSIICGLSFLELKGTLFPERVVIGISYVCILASLIMLSYAAFPSHFINLIGANC</sequence>
<evidence type="ECO:0000256" key="1">
    <source>
        <dbReference type="SAM" id="MobiDB-lite"/>
    </source>
</evidence>
<comment type="caution">
    <text evidence="3">The sequence shown here is derived from an EMBL/GenBank/DDBJ whole genome shotgun (WGS) entry which is preliminary data.</text>
</comment>
<evidence type="ECO:0000313" key="4">
    <source>
        <dbReference type="Proteomes" id="UP000444721"/>
    </source>
</evidence>
<keyword evidence="2" id="KW-1133">Transmembrane helix</keyword>
<evidence type="ECO:0000256" key="2">
    <source>
        <dbReference type="SAM" id="Phobius"/>
    </source>
</evidence>
<dbReference type="RefSeq" id="XP_044557451.1">
    <property type="nucleotide sequence ID" value="XM_044712896.1"/>
</dbReference>
<dbReference type="VEuPathDB" id="AmoebaDB:NF0124580"/>
<dbReference type="AlphaFoldDB" id="A0A6A5B3Y7"/>
<dbReference type="GeneID" id="68116203"/>
<feature type="transmembrane region" description="Helical" evidence="2">
    <location>
        <begin position="319"/>
        <end position="340"/>
    </location>
</feature>
<dbReference type="EMBL" id="VFQX01000066">
    <property type="protein sequence ID" value="KAF0972737.1"/>
    <property type="molecule type" value="Genomic_DNA"/>
</dbReference>
<dbReference type="OrthoDB" id="10259657at2759"/>
<dbReference type="VEuPathDB" id="AmoebaDB:NF0124590"/>
<feature type="transmembrane region" description="Helical" evidence="2">
    <location>
        <begin position="245"/>
        <end position="269"/>
    </location>
</feature>
<accession>A0A6A5B3Y7</accession>
<name>A0A6A5B3Y7_NAEFO</name>
<feature type="region of interest" description="Disordered" evidence="1">
    <location>
        <begin position="127"/>
        <end position="149"/>
    </location>
</feature>
<feature type="transmembrane region" description="Helical" evidence="2">
    <location>
        <begin position="70"/>
        <end position="92"/>
    </location>
</feature>
<proteinExistence type="predicted"/>
<organism evidence="3 4">
    <name type="scientific">Naegleria fowleri</name>
    <name type="common">Brain eating amoeba</name>
    <dbReference type="NCBI Taxonomy" id="5763"/>
    <lineage>
        <taxon>Eukaryota</taxon>
        <taxon>Discoba</taxon>
        <taxon>Heterolobosea</taxon>
        <taxon>Tetramitia</taxon>
        <taxon>Eutetramitia</taxon>
        <taxon>Vahlkampfiidae</taxon>
        <taxon>Naegleria</taxon>
    </lineage>
</organism>